<protein>
    <recommendedName>
        <fullName evidence="3">Secreted protein</fullName>
    </recommendedName>
</protein>
<comment type="caution">
    <text evidence="1">The sequence shown here is derived from an EMBL/GenBank/DDBJ whole genome shotgun (WGS) entry which is preliminary data.</text>
</comment>
<dbReference type="EMBL" id="JAFBCV010000001">
    <property type="protein sequence ID" value="MBM7837000.1"/>
    <property type="molecule type" value="Genomic_DNA"/>
</dbReference>
<organism evidence="1 2">
    <name type="scientific">Shouchella xiaoxiensis</name>
    <dbReference type="NCBI Taxonomy" id="766895"/>
    <lineage>
        <taxon>Bacteria</taxon>
        <taxon>Bacillati</taxon>
        <taxon>Bacillota</taxon>
        <taxon>Bacilli</taxon>
        <taxon>Bacillales</taxon>
        <taxon>Bacillaceae</taxon>
        <taxon>Shouchella</taxon>
    </lineage>
</organism>
<keyword evidence="2" id="KW-1185">Reference proteome</keyword>
<reference evidence="1" key="1">
    <citation type="submission" date="2021-01" db="EMBL/GenBank/DDBJ databases">
        <title>Genomic Encyclopedia of Type Strains, Phase IV (KMG-IV): sequencing the most valuable type-strain genomes for metagenomic binning, comparative biology and taxonomic classification.</title>
        <authorList>
            <person name="Goeker M."/>
        </authorList>
    </citation>
    <scope>NUCLEOTIDE SEQUENCE</scope>
    <source>
        <strain evidence="1">DSM 21943</strain>
    </source>
</reference>
<evidence type="ECO:0008006" key="3">
    <source>
        <dbReference type="Google" id="ProtNLM"/>
    </source>
</evidence>
<proteinExistence type="predicted"/>
<sequence>MKKGILISIFMFCFIVGSFFVIRAMNQADDVALSDEFTSRFIDEDIETDEGFHYFASGNGKFSMWFPEKYQLNDEQGLYISKSNYEALFAFQDPGEDIPYVKSIHVTYYDRNKNYAEIMWEKMLNEFSYESHYEEDEQDNKTIYRGVSSTSLDGSNLIISDPENNPDNFYFALIINNDADEFVTIRYSLTCPEGTECYAHSQEEALFFNTFIKNVHFTN</sequence>
<name>A0ABS2SQB4_9BACI</name>
<gene>
    <name evidence="1" type="ORF">JOC54_000231</name>
</gene>
<evidence type="ECO:0000313" key="2">
    <source>
        <dbReference type="Proteomes" id="UP001179280"/>
    </source>
</evidence>
<accession>A0ABS2SQB4</accession>
<dbReference type="Proteomes" id="UP001179280">
    <property type="component" value="Unassembled WGS sequence"/>
</dbReference>
<evidence type="ECO:0000313" key="1">
    <source>
        <dbReference type="EMBL" id="MBM7837000.1"/>
    </source>
</evidence>
<dbReference type="RefSeq" id="WP_204463765.1">
    <property type="nucleotide sequence ID" value="NZ_JAFBCV010000001.1"/>
</dbReference>